<dbReference type="RefSeq" id="WP_379595487.1">
    <property type="nucleotide sequence ID" value="NZ_JBHRTN010000008.1"/>
</dbReference>
<feature type="signal peptide" evidence="1">
    <location>
        <begin position="1"/>
        <end position="20"/>
    </location>
</feature>
<accession>A0ABV7FXD6</accession>
<feature type="chain" id="PRO_5046870347" description="Spore coat protein U domain-containing protein" evidence="1">
    <location>
        <begin position="21"/>
        <end position="100"/>
    </location>
</feature>
<proteinExistence type="predicted"/>
<evidence type="ECO:0000313" key="3">
    <source>
        <dbReference type="Proteomes" id="UP001595593"/>
    </source>
</evidence>
<reference evidence="3" key="1">
    <citation type="journal article" date="2019" name="Int. J. Syst. Evol. Microbiol.">
        <title>The Global Catalogue of Microorganisms (GCM) 10K type strain sequencing project: providing services to taxonomists for standard genome sequencing and annotation.</title>
        <authorList>
            <consortium name="The Broad Institute Genomics Platform"/>
            <consortium name="The Broad Institute Genome Sequencing Center for Infectious Disease"/>
            <person name="Wu L."/>
            <person name="Ma J."/>
        </authorList>
    </citation>
    <scope>NUCLEOTIDE SEQUENCE [LARGE SCALE GENOMIC DNA]</scope>
    <source>
        <strain evidence="3">KCTC 52094</strain>
    </source>
</reference>
<name>A0ABV7FXD6_9PROT</name>
<evidence type="ECO:0000256" key="1">
    <source>
        <dbReference type="SAM" id="SignalP"/>
    </source>
</evidence>
<gene>
    <name evidence="2" type="ORF">ACFOD4_08220</name>
</gene>
<organism evidence="2 3">
    <name type="scientific">Teichococcus globiformis</name>
    <dbReference type="NCBI Taxonomy" id="2307229"/>
    <lineage>
        <taxon>Bacteria</taxon>
        <taxon>Pseudomonadati</taxon>
        <taxon>Pseudomonadota</taxon>
        <taxon>Alphaproteobacteria</taxon>
        <taxon>Acetobacterales</taxon>
        <taxon>Roseomonadaceae</taxon>
        <taxon>Roseomonas</taxon>
    </lineage>
</organism>
<evidence type="ECO:0000313" key="2">
    <source>
        <dbReference type="EMBL" id="MFC3125043.1"/>
    </source>
</evidence>
<dbReference type="EMBL" id="JBHRTN010000008">
    <property type="protein sequence ID" value="MFC3125043.1"/>
    <property type="molecule type" value="Genomic_DNA"/>
</dbReference>
<keyword evidence="1" id="KW-0732">Signal</keyword>
<evidence type="ECO:0008006" key="4">
    <source>
        <dbReference type="Google" id="ProtNLM"/>
    </source>
</evidence>
<dbReference type="Proteomes" id="UP001595593">
    <property type="component" value="Unassembled WGS sequence"/>
</dbReference>
<keyword evidence="3" id="KW-1185">Reference proteome</keyword>
<comment type="caution">
    <text evidence="2">The sequence shown here is derived from an EMBL/GenBank/DDBJ whole genome shotgun (WGS) entry which is preliminary data.</text>
</comment>
<sequence length="100" mass="10068">MAGPIMAAAALVLGCAEAQAENFRSTLMVSARVLAPSCLVAAARRDALTVSCSGSAPHVVRATGTTSTASQPAAPAHPNTTFTRIITESEGGPVVVTVIY</sequence>
<protein>
    <recommendedName>
        <fullName evidence="4">Spore coat protein U domain-containing protein</fullName>
    </recommendedName>
</protein>